<organism evidence="2 3">
    <name type="scientific">Protopolystoma xenopodis</name>
    <dbReference type="NCBI Taxonomy" id="117903"/>
    <lineage>
        <taxon>Eukaryota</taxon>
        <taxon>Metazoa</taxon>
        <taxon>Spiralia</taxon>
        <taxon>Lophotrochozoa</taxon>
        <taxon>Platyhelminthes</taxon>
        <taxon>Monogenea</taxon>
        <taxon>Polyopisthocotylea</taxon>
        <taxon>Polystomatidea</taxon>
        <taxon>Polystomatidae</taxon>
        <taxon>Protopolystoma</taxon>
    </lineage>
</organism>
<evidence type="ECO:0000256" key="1">
    <source>
        <dbReference type="SAM" id="MobiDB-lite"/>
    </source>
</evidence>
<reference evidence="2" key="1">
    <citation type="submission" date="2018-11" db="EMBL/GenBank/DDBJ databases">
        <authorList>
            <consortium name="Pathogen Informatics"/>
        </authorList>
    </citation>
    <scope>NUCLEOTIDE SEQUENCE</scope>
</reference>
<evidence type="ECO:0000313" key="2">
    <source>
        <dbReference type="EMBL" id="VEL43428.1"/>
    </source>
</evidence>
<proteinExistence type="predicted"/>
<keyword evidence="3" id="KW-1185">Reference proteome</keyword>
<sequence>MSDHRLRAQAEKRKQRLRHQYSNAGALVGRSSNLVSRTSIDLTKTQQVAKQCNDREKELPAKQEISFGKSQVEKHGGE</sequence>
<accession>A0A3S5CS20</accession>
<dbReference type="EMBL" id="CAAALY010281288">
    <property type="protein sequence ID" value="VEL43428.1"/>
    <property type="molecule type" value="Genomic_DNA"/>
</dbReference>
<name>A0A3S5CS20_9PLAT</name>
<gene>
    <name evidence="2" type="ORF">PXEA_LOCUS36868</name>
</gene>
<feature type="region of interest" description="Disordered" evidence="1">
    <location>
        <begin position="51"/>
        <end position="78"/>
    </location>
</feature>
<dbReference type="AlphaFoldDB" id="A0A3S5CS20"/>
<comment type="caution">
    <text evidence="2">The sequence shown here is derived from an EMBL/GenBank/DDBJ whole genome shotgun (WGS) entry which is preliminary data.</text>
</comment>
<evidence type="ECO:0008006" key="4">
    <source>
        <dbReference type="Google" id="ProtNLM"/>
    </source>
</evidence>
<evidence type="ECO:0000313" key="3">
    <source>
        <dbReference type="Proteomes" id="UP000784294"/>
    </source>
</evidence>
<protein>
    <recommendedName>
        <fullName evidence="4">IBB domain-containing protein</fullName>
    </recommendedName>
</protein>
<feature type="compositionally biased region" description="Basic and acidic residues" evidence="1">
    <location>
        <begin position="52"/>
        <end position="61"/>
    </location>
</feature>
<dbReference type="Proteomes" id="UP000784294">
    <property type="component" value="Unassembled WGS sequence"/>
</dbReference>